<evidence type="ECO:0000313" key="1">
    <source>
        <dbReference type="EMBL" id="NWH03750.1"/>
    </source>
</evidence>
<accession>A0A850SUQ4</accession>
<keyword evidence="2" id="KW-1185">Reference proteome</keyword>
<dbReference type="RefSeq" id="WP_178365205.1">
    <property type="nucleotide sequence ID" value="NZ_JACADJ010000004.1"/>
</dbReference>
<organism evidence="1 2">
    <name type="scientific">Desulfobacter latus</name>
    <dbReference type="NCBI Taxonomy" id="2292"/>
    <lineage>
        <taxon>Bacteria</taxon>
        <taxon>Pseudomonadati</taxon>
        <taxon>Thermodesulfobacteriota</taxon>
        <taxon>Desulfobacteria</taxon>
        <taxon>Desulfobacterales</taxon>
        <taxon>Desulfobacteraceae</taxon>
        <taxon>Desulfobacter</taxon>
    </lineage>
</organism>
<proteinExistence type="predicted"/>
<name>A0A850SUQ4_9BACT</name>
<sequence length="73" mass="8784">MIDQWLKKDLQDIYEQHTVAVLIDESGDAEFFLRIFEGEYSIHRVKSEIEELHVKYLIEKARPSSERFLIYSH</sequence>
<protein>
    <submittedName>
        <fullName evidence="1">Uncharacterized protein</fullName>
    </submittedName>
</protein>
<dbReference type="AlphaFoldDB" id="A0A850SUQ4"/>
<dbReference type="Proteomes" id="UP000553343">
    <property type="component" value="Unassembled WGS sequence"/>
</dbReference>
<reference evidence="1 2" key="1">
    <citation type="submission" date="2020-06" db="EMBL/GenBank/DDBJ databases">
        <title>High-quality draft genome of sulfate reducer Desulfobacter latus type strain AcrS2 isolated from marine sediment.</title>
        <authorList>
            <person name="Hoppe M."/>
            <person name="Larsen C.K."/>
            <person name="Marshall I.P.G."/>
            <person name="Schramm A."/>
            <person name="Marietou A.G."/>
        </authorList>
    </citation>
    <scope>NUCLEOTIDE SEQUENCE [LARGE SCALE GENOMIC DNA]</scope>
    <source>
        <strain evidence="1 2">AcRS2</strain>
    </source>
</reference>
<dbReference type="EMBL" id="JACADJ010000004">
    <property type="protein sequence ID" value="NWH03750.1"/>
    <property type="molecule type" value="Genomic_DNA"/>
</dbReference>
<gene>
    <name evidence="1" type="ORF">HXW94_01875</name>
</gene>
<evidence type="ECO:0000313" key="2">
    <source>
        <dbReference type="Proteomes" id="UP000553343"/>
    </source>
</evidence>
<comment type="caution">
    <text evidence="1">The sequence shown here is derived from an EMBL/GenBank/DDBJ whole genome shotgun (WGS) entry which is preliminary data.</text>
</comment>